<evidence type="ECO:0000256" key="1">
    <source>
        <dbReference type="SAM" id="MobiDB-lite"/>
    </source>
</evidence>
<evidence type="ECO:0000313" key="3">
    <source>
        <dbReference type="Proteomes" id="UP000321393"/>
    </source>
</evidence>
<comment type="caution">
    <text evidence="2">The sequence shown here is derived from an EMBL/GenBank/DDBJ whole genome shotgun (WGS) entry which is preliminary data.</text>
</comment>
<dbReference type="Proteomes" id="UP000321393">
    <property type="component" value="Unassembled WGS sequence"/>
</dbReference>
<dbReference type="EMBL" id="SSTE01011804">
    <property type="protein sequence ID" value="KAA0050681.1"/>
    <property type="molecule type" value="Genomic_DNA"/>
</dbReference>
<organism evidence="2 3">
    <name type="scientific">Cucumis melo var. makuwa</name>
    <name type="common">Oriental melon</name>
    <dbReference type="NCBI Taxonomy" id="1194695"/>
    <lineage>
        <taxon>Eukaryota</taxon>
        <taxon>Viridiplantae</taxon>
        <taxon>Streptophyta</taxon>
        <taxon>Embryophyta</taxon>
        <taxon>Tracheophyta</taxon>
        <taxon>Spermatophyta</taxon>
        <taxon>Magnoliopsida</taxon>
        <taxon>eudicotyledons</taxon>
        <taxon>Gunneridae</taxon>
        <taxon>Pentapetalae</taxon>
        <taxon>rosids</taxon>
        <taxon>fabids</taxon>
        <taxon>Cucurbitales</taxon>
        <taxon>Cucurbitaceae</taxon>
        <taxon>Benincaseae</taxon>
        <taxon>Cucumis</taxon>
    </lineage>
</organism>
<dbReference type="AlphaFoldDB" id="A0A5A7UAU1"/>
<feature type="compositionally biased region" description="Low complexity" evidence="1">
    <location>
        <begin position="25"/>
        <end position="53"/>
    </location>
</feature>
<sequence length="266" mass="30458">MESRIRGDDNMKREDDESMPDIDNSDNTTPDDTTNNQSLDNNNLQSTSSLQLSPRRKKDKQQHQEESGSDIHIDGRDADLLLTIRDISDNLNAQSQKEKDLPEMITTLPLVSQPLPFCEILPSSSSTLNQPAMAQLDQIVKIHEVPPSISIVNEKSQPTMDLLLSHLQKKMLSIKKLCKYTFRAIDFAFITGINKPHYIVWQRLFDTHLLTADNKKVYWKDTTTHLNLWTEEDLECYFNTAVGDFQEKPGWGDVNYVIGCINIKEH</sequence>
<name>A0A5A7UAU1_CUCMM</name>
<dbReference type="OrthoDB" id="1824688at2759"/>
<feature type="compositionally biased region" description="Basic and acidic residues" evidence="1">
    <location>
        <begin position="61"/>
        <end position="73"/>
    </location>
</feature>
<proteinExistence type="predicted"/>
<feature type="compositionally biased region" description="Basic and acidic residues" evidence="1">
    <location>
        <begin position="1"/>
        <end position="15"/>
    </location>
</feature>
<feature type="region of interest" description="Disordered" evidence="1">
    <location>
        <begin position="1"/>
        <end position="73"/>
    </location>
</feature>
<gene>
    <name evidence="2" type="ORF">E6C27_scaffold673G001660</name>
</gene>
<evidence type="ECO:0000313" key="2">
    <source>
        <dbReference type="EMBL" id="KAA0050681.1"/>
    </source>
</evidence>
<reference evidence="2 3" key="1">
    <citation type="submission" date="2019-08" db="EMBL/GenBank/DDBJ databases">
        <title>Draft genome sequences of two oriental melons (Cucumis melo L. var makuwa).</title>
        <authorList>
            <person name="Kwon S.-Y."/>
        </authorList>
    </citation>
    <scope>NUCLEOTIDE SEQUENCE [LARGE SCALE GENOMIC DNA]</scope>
    <source>
        <strain evidence="3">cv. SW 3</strain>
        <tissue evidence="2">Leaf</tissue>
    </source>
</reference>
<protein>
    <submittedName>
        <fullName evidence="2">Ulp1-like peptidase</fullName>
    </submittedName>
</protein>
<accession>A0A5A7UAU1</accession>